<dbReference type="AlphaFoldDB" id="A0A0B7FGF9"/>
<keyword evidence="3" id="KW-1185">Reference proteome</keyword>
<dbReference type="PROSITE" id="PS51038">
    <property type="entry name" value="BAH"/>
    <property type="match status" value="1"/>
</dbReference>
<dbReference type="GO" id="GO:0003682">
    <property type="term" value="F:chromatin binding"/>
    <property type="evidence" value="ECO:0007669"/>
    <property type="project" value="InterPro"/>
</dbReference>
<evidence type="ECO:0000313" key="3">
    <source>
        <dbReference type="Proteomes" id="UP000059188"/>
    </source>
</evidence>
<protein>
    <recommendedName>
        <fullName evidence="1">BAH domain-containing protein</fullName>
    </recommendedName>
</protein>
<dbReference type="OrthoDB" id="10259622at2759"/>
<dbReference type="InterPro" id="IPR001025">
    <property type="entry name" value="BAH_dom"/>
</dbReference>
<accession>A0A0B7FGF9</accession>
<sequence length="409" mass="46662">MPASRKKPRATKGINFGLLTDDKKKLQYYKSHLPARVSFITVGGKSVKPGDQVVMDIAGDDSGTSTSDDVCIAEVLDIRSPDHNSKEQFVLIRWYYSGSMLQKLHDPAKAIQYFSTFMFAPRELVSSDHMQVFPSDQLAQKISVRAFHETNAEQPTIGPNEWWCRYFWSIKQRCLLSYNKNNLPIAACGMGSHCIKGHYFAPHLEYQRCCTRGSCQIWYHIDCLQSAKRLVKLKSVPTDQRLRLMLHGTPGFEWIDDPNGDIKFFEEIKSCLRFIHSIVDCAQHGVVRGKKYGVVGNFFKIKRARTLLVEAHQGGWPSDEEIDEFVSWKPPVDTLYRDHDWRSPSKEFALISLTRSEPRQGNITPKNSRPSAIARTALDSDSLSHDNYASWVSTRDRANTRPRARQATC</sequence>
<feature type="domain" description="BAH" evidence="1">
    <location>
        <begin position="45"/>
        <end position="179"/>
    </location>
</feature>
<evidence type="ECO:0000313" key="2">
    <source>
        <dbReference type="EMBL" id="CEL55293.1"/>
    </source>
</evidence>
<dbReference type="Proteomes" id="UP000059188">
    <property type="component" value="Unassembled WGS sequence"/>
</dbReference>
<dbReference type="InterPro" id="IPR043151">
    <property type="entry name" value="BAH_sf"/>
</dbReference>
<dbReference type="Gene3D" id="2.30.30.490">
    <property type="match status" value="1"/>
</dbReference>
<dbReference type="PANTHER" id="PTHR46364">
    <property type="entry name" value="OS08G0421900 PROTEIN"/>
    <property type="match status" value="1"/>
</dbReference>
<evidence type="ECO:0000259" key="1">
    <source>
        <dbReference type="PROSITE" id="PS51038"/>
    </source>
</evidence>
<name>A0A0B7FGF9_THACB</name>
<reference evidence="2 3" key="1">
    <citation type="submission" date="2014-11" db="EMBL/GenBank/DDBJ databases">
        <authorList>
            <person name="Wibberg Daniel"/>
        </authorList>
    </citation>
    <scope>NUCLEOTIDE SEQUENCE [LARGE SCALE GENOMIC DNA]</scope>
    <source>
        <strain evidence="2">Rhizoctonia solani AG1-IB 7/3/14</strain>
    </source>
</reference>
<gene>
    <name evidence="2" type="ORF">RSOLAG1IB_01302</name>
</gene>
<dbReference type="EMBL" id="LN679101">
    <property type="protein sequence ID" value="CEL55293.1"/>
    <property type="molecule type" value="Genomic_DNA"/>
</dbReference>
<organism evidence="2 3">
    <name type="scientific">Thanatephorus cucumeris (strain AG1-IB / isolate 7/3/14)</name>
    <name type="common">Lettuce bottom rot fungus</name>
    <name type="synonym">Rhizoctonia solani</name>
    <dbReference type="NCBI Taxonomy" id="1108050"/>
    <lineage>
        <taxon>Eukaryota</taxon>
        <taxon>Fungi</taxon>
        <taxon>Dikarya</taxon>
        <taxon>Basidiomycota</taxon>
        <taxon>Agaricomycotina</taxon>
        <taxon>Agaricomycetes</taxon>
        <taxon>Cantharellales</taxon>
        <taxon>Ceratobasidiaceae</taxon>
        <taxon>Rhizoctonia</taxon>
        <taxon>Rhizoctonia solani AG-1</taxon>
    </lineage>
</organism>
<proteinExistence type="predicted"/>